<dbReference type="KEGG" id="paby:Ga0080574_TMP1790"/>
<dbReference type="RefSeq" id="WP_076697495.1">
    <property type="nucleotide sequence ID" value="NZ_CP015093.1"/>
</dbReference>
<organism evidence="2 3">
    <name type="scientific">Salipiger abyssi</name>
    <dbReference type="NCBI Taxonomy" id="1250539"/>
    <lineage>
        <taxon>Bacteria</taxon>
        <taxon>Pseudomonadati</taxon>
        <taxon>Pseudomonadota</taxon>
        <taxon>Alphaproteobacteria</taxon>
        <taxon>Rhodobacterales</taxon>
        <taxon>Roseobacteraceae</taxon>
        <taxon>Salipiger</taxon>
    </lineage>
</organism>
<dbReference type="EMBL" id="CP015093">
    <property type="protein sequence ID" value="APZ52124.1"/>
    <property type="molecule type" value="Genomic_DNA"/>
</dbReference>
<keyword evidence="2" id="KW-0575">Peroxidase</keyword>
<reference evidence="2 3" key="1">
    <citation type="submission" date="2016-04" db="EMBL/GenBank/DDBJ databases">
        <title>Deep-sea bacteria in the southern Pacific.</title>
        <authorList>
            <person name="Tang K."/>
        </authorList>
    </citation>
    <scope>NUCLEOTIDE SEQUENCE [LARGE SCALE GENOMIC DNA]</scope>
    <source>
        <strain evidence="2 3">JLT2014</strain>
    </source>
</reference>
<evidence type="ECO:0000259" key="1">
    <source>
        <dbReference type="Pfam" id="PF02627"/>
    </source>
</evidence>
<dbReference type="GO" id="GO:0051920">
    <property type="term" value="F:peroxiredoxin activity"/>
    <property type="evidence" value="ECO:0007669"/>
    <property type="project" value="InterPro"/>
</dbReference>
<keyword evidence="3" id="KW-1185">Reference proteome</keyword>
<dbReference type="Gene3D" id="1.20.1290.10">
    <property type="entry name" value="AhpD-like"/>
    <property type="match status" value="1"/>
</dbReference>
<dbReference type="PANTHER" id="PTHR33930">
    <property type="entry name" value="ALKYL HYDROPEROXIDE REDUCTASE AHPD"/>
    <property type="match status" value="1"/>
</dbReference>
<dbReference type="InterPro" id="IPR003779">
    <property type="entry name" value="CMD-like"/>
</dbReference>
<proteinExistence type="predicted"/>
<dbReference type="InterPro" id="IPR029032">
    <property type="entry name" value="AhpD-like"/>
</dbReference>
<gene>
    <name evidence="2" type="ORF">Ga0080574_TMP1790</name>
</gene>
<protein>
    <submittedName>
        <fullName evidence="2">Alkylhydroperoxidase AhpD family core domain-containing protein</fullName>
    </submittedName>
</protein>
<dbReference type="PANTHER" id="PTHR33930:SF2">
    <property type="entry name" value="BLR3452 PROTEIN"/>
    <property type="match status" value="1"/>
</dbReference>
<keyword evidence="2" id="KW-0560">Oxidoreductase</keyword>
<dbReference type="SUPFAM" id="SSF69118">
    <property type="entry name" value="AhpD-like"/>
    <property type="match status" value="1"/>
</dbReference>
<sequence length="112" mass="11621">MSYKETLSGLKPQVKSFNGAIGDTAQGFGMIAKSLHGDGALSHKQKELVALGIAVAIRCEPCILFHTEALIRLGATREEIAETLAVSVEMGGGPGVMYGSKALAAFDELSAA</sequence>
<dbReference type="InterPro" id="IPR004675">
    <property type="entry name" value="AhpD_core"/>
</dbReference>
<dbReference type="STRING" id="1250539.Ga0080574_TMP1790"/>
<dbReference type="NCBIfam" id="TIGR00778">
    <property type="entry name" value="ahpD_dom"/>
    <property type="match status" value="1"/>
</dbReference>
<name>A0A1P8URS7_9RHOB</name>
<dbReference type="AlphaFoldDB" id="A0A1P8URS7"/>
<evidence type="ECO:0000313" key="2">
    <source>
        <dbReference type="EMBL" id="APZ52124.1"/>
    </source>
</evidence>
<accession>A0A1P8URS7</accession>
<evidence type="ECO:0000313" key="3">
    <source>
        <dbReference type="Proteomes" id="UP000187059"/>
    </source>
</evidence>
<dbReference type="OrthoDB" id="1683318at2"/>
<dbReference type="Proteomes" id="UP000187059">
    <property type="component" value="Chromosome"/>
</dbReference>
<feature type="domain" description="Carboxymuconolactone decarboxylase-like" evidence="1">
    <location>
        <begin position="33"/>
        <end position="104"/>
    </location>
</feature>
<dbReference type="Pfam" id="PF02627">
    <property type="entry name" value="CMD"/>
    <property type="match status" value="1"/>
</dbReference>